<dbReference type="Proteomes" id="UP000325113">
    <property type="component" value="Unassembled WGS sequence"/>
</dbReference>
<name>A0A5A8D5L7_CAFRO</name>
<comment type="caution">
    <text evidence="2">The sequence shown here is derived from an EMBL/GenBank/DDBJ whole genome shotgun (WGS) entry which is preliminary data.</text>
</comment>
<feature type="transmembrane region" description="Helical" evidence="1">
    <location>
        <begin position="31"/>
        <end position="52"/>
    </location>
</feature>
<keyword evidence="1" id="KW-0812">Transmembrane</keyword>
<keyword evidence="1" id="KW-1133">Transmembrane helix</keyword>
<dbReference type="EMBL" id="VLTL01000037">
    <property type="protein sequence ID" value="KAA0166922.1"/>
    <property type="molecule type" value="Genomic_DNA"/>
</dbReference>
<accession>A0A5A8D5L7</accession>
<evidence type="ECO:0000313" key="2">
    <source>
        <dbReference type="EMBL" id="KAA0160229.1"/>
    </source>
</evidence>
<organism evidence="2 5">
    <name type="scientific">Cafeteria roenbergensis</name>
    <name type="common">Marine flagellate</name>
    <dbReference type="NCBI Taxonomy" id="33653"/>
    <lineage>
        <taxon>Eukaryota</taxon>
        <taxon>Sar</taxon>
        <taxon>Stramenopiles</taxon>
        <taxon>Bigyra</taxon>
        <taxon>Opalozoa</taxon>
        <taxon>Bicosoecida</taxon>
        <taxon>Cafeteriaceae</taxon>
        <taxon>Cafeteria</taxon>
    </lineage>
</organism>
<evidence type="ECO:0000313" key="4">
    <source>
        <dbReference type="Proteomes" id="UP000324907"/>
    </source>
</evidence>
<sequence>MEGLLPTSWTNVTSWPGALLSVSEDPDTANWQLAAIMLIASALLWVATECVISCNRDFLGRVLSRADQVQQRAEEERHAAEGAKEHQD</sequence>
<dbReference type="EMBL" id="VLTM01000046">
    <property type="protein sequence ID" value="KAA0160229.1"/>
    <property type="molecule type" value="Genomic_DNA"/>
</dbReference>
<dbReference type="Proteomes" id="UP000324907">
    <property type="component" value="Unassembled WGS sequence"/>
</dbReference>
<protein>
    <submittedName>
        <fullName evidence="2">Uncharacterized protein</fullName>
    </submittedName>
</protein>
<dbReference type="AlphaFoldDB" id="A0A5A8D5L7"/>
<proteinExistence type="predicted"/>
<reference evidence="4 5" key="1">
    <citation type="submission" date="2019-07" db="EMBL/GenBank/DDBJ databases">
        <title>Genomes of Cafeteria roenbergensis.</title>
        <authorList>
            <person name="Fischer M.G."/>
            <person name="Hackl T."/>
            <person name="Roman M."/>
        </authorList>
    </citation>
    <scope>NUCLEOTIDE SEQUENCE [LARGE SCALE GENOMIC DNA]</scope>
    <source>
        <strain evidence="2 5">Cflag</strain>
        <strain evidence="3 4">RCC970-E3</strain>
    </source>
</reference>
<evidence type="ECO:0000313" key="3">
    <source>
        <dbReference type="EMBL" id="KAA0166922.1"/>
    </source>
</evidence>
<evidence type="ECO:0000313" key="5">
    <source>
        <dbReference type="Proteomes" id="UP000325113"/>
    </source>
</evidence>
<evidence type="ECO:0000256" key="1">
    <source>
        <dbReference type="SAM" id="Phobius"/>
    </source>
</evidence>
<keyword evidence="1" id="KW-0472">Membrane</keyword>
<gene>
    <name evidence="3" type="ORF">FNF28_02994</name>
    <name evidence="2" type="ORF">FNF31_04396</name>
</gene>